<dbReference type="Pfam" id="PF13426">
    <property type="entry name" value="PAS_9"/>
    <property type="match status" value="2"/>
</dbReference>
<dbReference type="GO" id="GO:0000155">
    <property type="term" value="F:phosphorelay sensor kinase activity"/>
    <property type="evidence" value="ECO:0007669"/>
    <property type="project" value="InterPro"/>
</dbReference>
<evidence type="ECO:0000259" key="5">
    <source>
        <dbReference type="PROSITE" id="PS50109"/>
    </source>
</evidence>
<feature type="domain" description="PAC" evidence="8">
    <location>
        <begin position="218"/>
        <end position="270"/>
    </location>
</feature>
<dbReference type="Proteomes" id="UP000298180">
    <property type="component" value="Unassembled WGS sequence"/>
</dbReference>
<accession>A0A4Z0BRU3</accession>
<dbReference type="EMBL" id="SMLM01000003">
    <property type="protein sequence ID" value="TFZ00978.1"/>
    <property type="molecule type" value="Genomic_DNA"/>
</dbReference>
<reference evidence="9 10" key="1">
    <citation type="submission" date="2019-03" db="EMBL/GenBank/DDBJ databases">
        <title>Ramlibacter henchirensis DSM 14656, whole genome shotgun sequence.</title>
        <authorList>
            <person name="Zhang X."/>
            <person name="Feng G."/>
            <person name="Zhu H."/>
        </authorList>
    </citation>
    <scope>NUCLEOTIDE SEQUENCE [LARGE SCALE GENOMIC DNA]</scope>
    <source>
        <strain evidence="9 10">DSM 14656</strain>
    </source>
</reference>
<comment type="catalytic activity">
    <reaction evidence="1">
        <text>ATP + protein L-histidine = ADP + protein N-phospho-L-histidine.</text>
        <dbReference type="EC" id="2.7.13.3"/>
    </reaction>
</comment>
<dbReference type="CDD" id="cd00082">
    <property type="entry name" value="HisKA"/>
    <property type="match status" value="1"/>
</dbReference>
<dbReference type="AlphaFoldDB" id="A0A4Z0BRU3"/>
<dbReference type="SMART" id="SM00091">
    <property type="entry name" value="PAS"/>
    <property type="match status" value="2"/>
</dbReference>
<protein>
    <recommendedName>
        <fullName evidence="2">histidine kinase</fullName>
        <ecNumber evidence="2">2.7.13.3</ecNumber>
    </recommendedName>
</protein>
<evidence type="ECO:0000259" key="7">
    <source>
        <dbReference type="PROSITE" id="PS50112"/>
    </source>
</evidence>
<dbReference type="InterPro" id="IPR000014">
    <property type="entry name" value="PAS"/>
</dbReference>
<dbReference type="InterPro" id="IPR004358">
    <property type="entry name" value="Sig_transdc_His_kin-like_C"/>
</dbReference>
<sequence length="636" mass="70160">MQINLTDSGNRLADEAERLRLFISSVADYAIYMLSPTGEVVSWNLGAQRFKGYEPHEIIGKHFSNFYTPEDRAEGVPARALELARTTGKFEAEGWRVRKDGSRFWASVVIDPIRDEKGELIGFTKITRDITDKREAQKALRLSEERFRMLVQGVTDYAIYMLSPSGEITNWNAGARRIKGYDESEVIGSHFSRFYTDEDREKGMPANALRIASEAGRYEAEGWRSRKGGTRFWAHVVIDAIRDEDGMLVGFAKITRDITERKQAAEQLEKTREALFQSQKLEAIGKLTGGVAHDFNNLLNVLTNGLSMLRQQTRDADSLRLIDSMEKATNRATALTQQLLSFARQQPLRPEPRDVGRLVTAFETVLRRANRSAIQFEVQVAPRLPAILVDATQFETALLNLVVNARDATPDGGRITISAQARDLAAGEVGALPAGRYIEVSVADSGAGMSPEVLARAVEPFFTTKPRGKGTGLGLSQVYGLTQQSGGDVRIASRLGEGTTVSMFFPALPAEQQPVHVKTDGSEKVLVVDDQPEVLEMVAEIFRNLGFDVLTAGDGRSALNVLTREVNIGLLFSDIVMPGMNGIELANQVKDRFPAMKILLASGYPPPEAGDVTDFDFLSKPFSMADVAKKLRALAR</sequence>
<comment type="caution">
    <text evidence="9">The sequence shown here is derived from an EMBL/GenBank/DDBJ whole genome shotgun (WGS) entry which is preliminary data.</text>
</comment>
<dbReference type="EC" id="2.7.13.3" evidence="2"/>
<dbReference type="Gene3D" id="1.10.287.130">
    <property type="match status" value="1"/>
</dbReference>
<dbReference type="InterPro" id="IPR003661">
    <property type="entry name" value="HisK_dim/P_dom"/>
</dbReference>
<dbReference type="PANTHER" id="PTHR43065">
    <property type="entry name" value="SENSOR HISTIDINE KINASE"/>
    <property type="match status" value="1"/>
</dbReference>
<feature type="domain" description="PAS" evidence="7">
    <location>
        <begin position="143"/>
        <end position="216"/>
    </location>
</feature>
<proteinExistence type="predicted"/>
<dbReference type="NCBIfam" id="TIGR00229">
    <property type="entry name" value="sensory_box"/>
    <property type="match status" value="2"/>
</dbReference>
<keyword evidence="10" id="KW-1185">Reference proteome</keyword>
<keyword evidence="3 4" id="KW-0597">Phosphoprotein</keyword>
<dbReference type="InterPro" id="IPR001789">
    <property type="entry name" value="Sig_transdc_resp-reg_receiver"/>
</dbReference>
<dbReference type="PROSITE" id="PS50110">
    <property type="entry name" value="RESPONSE_REGULATORY"/>
    <property type="match status" value="1"/>
</dbReference>
<evidence type="ECO:0000256" key="2">
    <source>
        <dbReference type="ARBA" id="ARBA00012438"/>
    </source>
</evidence>
<dbReference type="CDD" id="cd00130">
    <property type="entry name" value="PAS"/>
    <property type="match status" value="2"/>
</dbReference>
<dbReference type="InterPro" id="IPR001610">
    <property type="entry name" value="PAC"/>
</dbReference>
<evidence type="ECO:0000256" key="1">
    <source>
        <dbReference type="ARBA" id="ARBA00000085"/>
    </source>
</evidence>
<dbReference type="PROSITE" id="PS50112">
    <property type="entry name" value="PAS"/>
    <property type="match status" value="2"/>
</dbReference>
<dbReference type="Gene3D" id="3.30.565.10">
    <property type="entry name" value="Histidine kinase-like ATPase, C-terminal domain"/>
    <property type="match status" value="1"/>
</dbReference>
<dbReference type="PROSITE" id="PS50113">
    <property type="entry name" value="PAC"/>
    <property type="match status" value="2"/>
</dbReference>
<dbReference type="OrthoDB" id="8552871at2"/>
<dbReference type="PRINTS" id="PR00344">
    <property type="entry name" value="BCTRLSENSOR"/>
</dbReference>
<dbReference type="Gene3D" id="3.30.450.20">
    <property type="entry name" value="PAS domain"/>
    <property type="match status" value="2"/>
</dbReference>
<feature type="domain" description="PAC" evidence="8">
    <location>
        <begin position="90"/>
        <end position="142"/>
    </location>
</feature>
<dbReference type="SUPFAM" id="SSF55785">
    <property type="entry name" value="PYP-like sensor domain (PAS domain)"/>
    <property type="match status" value="2"/>
</dbReference>
<dbReference type="SMART" id="SM00388">
    <property type="entry name" value="HisKA"/>
    <property type="match status" value="1"/>
</dbReference>
<evidence type="ECO:0000259" key="6">
    <source>
        <dbReference type="PROSITE" id="PS50110"/>
    </source>
</evidence>
<evidence type="ECO:0000313" key="9">
    <source>
        <dbReference type="EMBL" id="TFZ00978.1"/>
    </source>
</evidence>
<feature type="domain" description="Response regulatory" evidence="6">
    <location>
        <begin position="524"/>
        <end position="635"/>
    </location>
</feature>
<dbReference type="InterPro" id="IPR011006">
    <property type="entry name" value="CheY-like_superfamily"/>
</dbReference>
<organism evidence="9 10">
    <name type="scientific">Ramlibacter henchirensis</name>
    <dbReference type="NCBI Taxonomy" id="204072"/>
    <lineage>
        <taxon>Bacteria</taxon>
        <taxon>Pseudomonadati</taxon>
        <taxon>Pseudomonadota</taxon>
        <taxon>Betaproteobacteria</taxon>
        <taxon>Burkholderiales</taxon>
        <taxon>Comamonadaceae</taxon>
        <taxon>Ramlibacter</taxon>
    </lineage>
</organism>
<dbReference type="Pfam" id="PF00072">
    <property type="entry name" value="Response_reg"/>
    <property type="match status" value="1"/>
</dbReference>
<dbReference type="InterPro" id="IPR005467">
    <property type="entry name" value="His_kinase_dom"/>
</dbReference>
<dbReference type="SMART" id="SM00448">
    <property type="entry name" value="REC"/>
    <property type="match status" value="1"/>
</dbReference>
<feature type="domain" description="Histidine kinase" evidence="5">
    <location>
        <begin position="290"/>
        <end position="509"/>
    </location>
</feature>
<dbReference type="InterPro" id="IPR036097">
    <property type="entry name" value="HisK_dim/P_sf"/>
</dbReference>
<dbReference type="SUPFAM" id="SSF47384">
    <property type="entry name" value="Homodimeric domain of signal transducing histidine kinase"/>
    <property type="match status" value="1"/>
</dbReference>
<dbReference type="SMART" id="SM00086">
    <property type="entry name" value="PAC"/>
    <property type="match status" value="2"/>
</dbReference>
<dbReference type="RefSeq" id="WP_135265314.1">
    <property type="nucleotide sequence ID" value="NZ_SMLM01000003.1"/>
</dbReference>
<dbReference type="SMART" id="SM00387">
    <property type="entry name" value="HATPase_c"/>
    <property type="match status" value="1"/>
</dbReference>
<dbReference type="SUPFAM" id="SSF55874">
    <property type="entry name" value="ATPase domain of HSP90 chaperone/DNA topoisomerase II/histidine kinase"/>
    <property type="match status" value="1"/>
</dbReference>
<dbReference type="SUPFAM" id="SSF52172">
    <property type="entry name" value="CheY-like"/>
    <property type="match status" value="1"/>
</dbReference>
<keyword evidence="9" id="KW-0418">Kinase</keyword>
<dbReference type="InterPro" id="IPR003594">
    <property type="entry name" value="HATPase_dom"/>
</dbReference>
<evidence type="ECO:0000259" key="8">
    <source>
        <dbReference type="PROSITE" id="PS50113"/>
    </source>
</evidence>
<dbReference type="InterPro" id="IPR035965">
    <property type="entry name" value="PAS-like_dom_sf"/>
</dbReference>
<keyword evidence="9" id="KW-0808">Transferase</keyword>
<evidence type="ECO:0000256" key="4">
    <source>
        <dbReference type="PROSITE-ProRule" id="PRU00169"/>
    </source>
</evidence>
<feature type="modified residue" description="4-aspartylphosphate" evidence="4">
    <location>
        <position position="574"/>
    </location>
</feature>
<dbReference type="PROSITE" id="PS50109">
    <property type="entry name" value="HIS_KIN"/>
    <property type="match status" value="1"/>
</dbReference>
<dbReference type="Gene3D" id="3.40.50.2300">
    <property type="match status" value="1"/>
</dbReference>
<name>A0A4Z0BRU3_9BURK</name>
<dbReference type="InterPro" id="IPR000700">
    <property type="entry name" value="PAS-assoc_C"/>
</dbReference>
<feature type="domain" description="PAS" evidence="7">
    <location>
        <begin position="15"/>
        <end position="74"/>
    </location>
</feature>
<dbReference type="Pfam" id="PF02518">
    <property type="entry name" value="HATPase_c"/>
    <property type="match status" value="1"/>
</dbReference>
<gene>
    <name evidence="9" type="ORF">EZ313_21370</name>
</gene>
<dbReference type="Pfam" id="PF00512">
    <property type="entry name" value="HisKA"/>
    <property type="match status" value="1"/>
</dbReference>
<dbReference type="InterPro" id="IPR036890">
    <property type="entry name" value="HATPase_C_sf"/>
</dbReference>
<evidence type="ECO:0000313" key="10">
    <source>
        <dbReference type="Proteomes" id="UP000298180"/>
    </source>
</evidence>
<dbReference type="PANTHER" id="PTHR43065:SF49">
    <property type="entry name" value="HISTIDINE KINASE"/>
    <property type="match status" value="1"/>
</dbReference>
<evidence type="ECO:0000256" key="3">
    <source>
        <dbReference type="ARBA" id="ARBA00022553"/>
    </source>
</evidence>